<dbReference type="WBParaSite" id="Minc3s06818g40363">
    <property type="protein sequence ID" value="Minc3s06818g40363"/>
    <property type="gene ID" value="Minc3s06818g40363"/>
</dbReference>
<protein>
    <submittedName>
        <fullName evidence="2">Uncharacterized protein</fullName>
    </submittedName>
</protein>
<name>A0A914NIL1_MELIC</name>
<dbReference type="AlphaFoldDB" id="A0A914NIL1"/>
<evidence type="ECO:0000313" key="2">
    <source>
        <dbReference type="WBParaSite" id="Minc3s06818g40363"/>
    </source>
</evidence>
<keyword evidence="1" id="KW-1185">Reference proteome</keyword>
<sequence>MPTTYHQRLILSRSKSLRNISDFSGVYLRPSMTKEERQHDYELQTWLTNDIPDSLLKLMMIGQKLLMQIYINSNFILFYLF</sequence>
<evidence type="ECO:0000313" key="1">
    <source>
        <dbReference type="Proteomes" id="UP000887563"/>
    </source>
</evidence>
<proteinExistence type="predicted"/>
<dbReference type="Proteomes" id="UP000887563">
    <property type="component" value="Unplaced"/>
</dbReference>
<accession>A0A914NIL1</accession>
<reference evidence="2" key="1">
    <citation type="submission" date="2022-11" db="UniProtKB">
        <authorList>
            <consortium name="WormBaseParasite"/>
        </authorList>
    </citation>
    <scope>IDENTIFICATION</scope>
</reference>
<organism evidence="1 2">
    <name type="scientific">Meloidogyne incognita</name>
    <name type="common">Southern root-knot nematode worm</name>
    <name type="synonym">Oxyuris incognita</name>
    <dbReference type="NCBI Taxonomy" id="6306"/>
    <lineage>
        <taxon>Eukaryota</taxon>
        <taxon>Metazoa</taxon>
        <taxon>Ecdysozoa</taxon>
        <taxon>Nematoda</taxon>
        <taxon>Chromadorea</taxon>
        <taxon>Rhabditida</taxon>
        <taxon>Tylenchina</taxon>
        <taxon>Tylenchomorpha</taxon>
        <taxon>Tylenchoidea</taxon>
        <taxon>Meloidogynidae</taxon>
        <taxon>Meloidogyninae</taxon>
        <taxon>Meloidogyne</taxon>
        <taxon>Meloidogyne incognita group</taxon>
    </lineage>
</organism>